<dbReference type="NCBIfam" id="TIGR02378">
    <property type="entry name" value="nirD_assim_sml"/>
    <property type="match status" value="1"/>
</dbReference>
<keyword evidence="1" id="KW-0001">2Fe-2S</keyword>
<keyword evidence="2" id="KW-0479">Metal-binding</keyword>
<dbReference type="InterPro" id="IPR017881">
    <property type="entry name" value="NirD"/>
</dbReference>
<dbReference type="InterPro" id="IPR012748">
    <property type="entry name" value="Rieske-like_NirD"/>
</dbReference>
<evidence type="ECO:0000256" key="4">
    <source>
        <dbReference type="ARBA" id="ARBA00023004"/>
    </source>
</evidence>
<sequence>MTVLDQTPPSARRREWTPACSYGDMLPERGVAVLVDGRQVAVFRTFDGVLYALDNLDPYSGAYVLSRGIVGTRNGEPTVASPMHKQVFSLVTGVCVDDPDTVVPTYPVRVSDGIVEVSAA</sequence>
<feature type="domain" description="Rieske" evidence="7">
    <location>
        <begin position="17"/>
        <end position="117"/>
    </location>
</feature>
<evidence type="ECO:0000256" key="1">
    <source>
        <dbReference type="ARBA" id="ARBA00022714"/>
    </source>
</evidence>
<name>A0A941APF5_9ACTN</name>
<gene>
    <name evidence="8" type="primary">nirD</name>
    <name evidence="8" type="ORF">JOL79_07525</name>
</gene>
<dbReference type="GO" id="GO:0016705">
    <property type="term" value="F:oxidoreductase activity, acting on paired donors, with incorporation or reduction of molecular oxygen"/>
    <property type="evidence" value="ECO:0007669"/>
    <property type="project" value="UniProtKB-ARBA"/>
</dbReference>
<evidence type="ECO:0000313" key="9">
    <source>
        <dbReference type="Proteomes" id="UP000674234"/>
    </source>
</evidence>
<dbReference type="AlphaFoldDB" id="A0A941APF5"/>
<keyword evidence="4" id="KW-0408">Iron</keyword>
<accession>A0A941APF5</accession>
<dbReference type="EMBL" id="JAFCNB010000003">
    <property type="protein sequence ID" value="MBP2703649.1"/>
    <property type="molecule type" value="Genomic_DNA"/>
</dbReference>
<dbReference type="GO" id="GO:0008942">
    <property type="term" value="F:nitrite reductase [NAD(P)H] activity"/>
    <property type="evidence" value="ECO:0007669"/>
    <property type="project" value="InterPro"/>
</dbReference>
<dbReference type="PROSITE" id="PS51300">
    <property type="entry name" value="NIRD"/>
    <property type="match status" value="1"/>
</dbReference>
<dbReference type="Gene3D" id="2.102.10.10">
    <property type="entry name" value="Rieske [2Fe-2S] iron-sulphur domain"/>
    <property type="match status" value="1"/>
</dbReference>
<dbReference type="CDD" id="cd03529">
    <property type="entry name" value="Rieske_NirD"/>
    <property type="match status" value="1"/>
</dbReference>
<dbReference type="GO" id="GO:0051537">
    <property type="term" value="F:2 iron, 2 sulfur cluster binding"/>
    <property type="evidence" value="ECO:0007669"/>
    <property type="project" value="UniProtKB-KW"/>
</dbReference>
<evidence type="ECO:0000256" key="6">
    <source>
        <dbReference type="ARBA" id="ARBA00023063"/>
    </source>
</evidence>
<keyword evidence="5" id="KW-0411">Iron-sulfur</keyword>
<dbReference type="SUPFAM" id="SSF50022">
    <property type="entry name" value="ISP domain"/>
    <property type="match status" value="1"/>
</dbReference>
<dbReference type="Pfam" id="PF13806">
    <property type="entry name" value="Rieske_2"/>
    <property type="match status" value="1"/>
</dbReference>
<evidence type="ECO:0000256" key="5">
    <source>
        <dbReference type="ARBA" id="ARBA00023014"/>
    </source>
</evidence>
<comment type="caution">
    <text evidence="8">The sequence shown here is derived from an EMBL/GenBank/DDBJ whole genome shotgun (WGS) entry which is preliminary data.</text>
</comment>
<keyword evidence="6" id="KW-0534">Nitrate assimilation</keyword>
<dbReference type="GO" id="GO:0004497">
    <property type="term" value="F:monooxygenase activity"/>
    <property type="evidence" value="ECO:0007669"/>
    <property type="project" value="UniProtKB-ARBA"/>
</dbReference>
<dbReference type="PROSITE" id="PS51296">
    <property type="entry name" value="RIESKE"/>
    <property type="match status" value="1"/>
</dbReference>
<evidence type="ECO:0000259" key="7">
    <source>
        <dbReference type="PROSITE" id="PS51296"/>
    </source>
</evidence>
<reference evidence="8" key="1">
    <citation type="submission" date="2021-02" db="EMBL/GenBank/DDBJ databases">
        <title>Draft genome sequence of Microbispora sp. RL4-1S isolated from rice leaves in Thailand.</title>
        <authorList>
            <person name="Muangham S."/>
            <person name="Duangmal K."/>
        </authorList>
    </citation>
    <scope>NUCLEOTIDE SEQUENCE</scope>
    <source>
        <strain evidence="8">RL4-1S</strain>
    </source>
</reference>
<dbReference type="RefSeq" id="WP_210154947.1">
    <property type="nucleotide sequence ID" value="NZ_JAFCNB010000003.1"/>
</dbReference>
<dbReference type="InterPro" id="IPR036922">
    <property type="entry name" value="Rieske_2Fe-2S_sf"/>
</dbReference>
<dbReference type="PANTHER" id="PTHR40562">
    <property type="match status" value="1"/>
</dbReference>
<protein>
    <submittedName>
        <fullName evidence="8">Nitrite reductase small subunit NirD</fullName>
    </submittedName>
</protein>
<evidence type="ECO:0000256" key="2">
    <source>
        <dbReference type="ARBA" id="ARBA00022723"/>
    </source>
</evidence>
<keyword evidence="9" id="KW-1185">Reference proteome</keyword>
<dbReference type="PANTHER" id="PTHR40562:SF1">
    <property type="entry name" value="NITRITE REDUCTASE (NADH) SMALL SUBUNIT"/>
    <property type="match status" value="1"/>
</dbReference>
<evidence type="ECO:0000313" key="8">
    <source>
        <dbReference type="EMBL" id="MBP2703649.1"/>
    </source>
</evidence>
<keyword evidence="3" id="KW-0560">Oxidoreductase</keyword>
<dbReference type="GO" id="GO:0042128">
    <property type="term" value="P:nitrate assimilation"/>
    <property type="evidence" value="ECO:0007669"/>
    <property type="project" value="UniProtKB-KW"/>
</dbReference>
<dbReference type="GO" id="GO:0046872">
    <property type="term" value="F:metal ion binding"/>
    <property type="evidence" value="ECO:0007669"/>
    <property type="project" value="UniProtKB-KW"/>
</dbReference>
<evidence type="ECO:0000256" key="3">
    <source>
        <dbReference type="ARBA" id="ARBA00023002"/>
    </source>
</evidence>
<dbReference type="InterPro" id="IPR017941">
    <property type="entry name" value="Rieske_2Fe-2S"/>
</dbReference>
<organism evidence="8 9">
    <name type="scientific">Microbispora oryzae</name>
    <dbReference type="NCBI Taxonomy" id="2806554"/>
    <lineage>
        <taxon>Bacteria</taxon>
        <taxon>Bacillati</taxon>
        <taxon>Actinomycetota</taxon>
        <taxon>Actinomycetes</taxon>
        <taxon>Streptosporangiales</taxon>
        <taxon>Streptosporangiaceae</taxon>
        <taxon>Microbispora</taxon>
    </lineage>
</organism>
<dbReference type="Proteomes" id="UP000674234">
    <property type="component" value="Unassembled WGS sequence"/>
</dbReference>
<proteinExistence type="predicted"/>